<accession>A0A833SUR8</accession>
<dbReference type="Proteomes" id="UP000704712">
    <property type="component" value="Unassembled WGS sequence"/>
</dbReference>
<evidence type="ECO:0000313" key="2">
    <source>
        <dbReference type="EMBL" id="KAF4046201.1"/>
    </source>
</evidence>
<reference evidence="2" key="1">
    <citation type="submission" date="2020-04" db="EMBL/GenBank/DDBJ databases">
        <title>Hybrid Assembly of Korean Phytophthora infestans isolates.</title>
        <authorList>
            <person name="Prokchorchik M."/>
            <person name="Lee Y."/>
            <person name="Seo J."/>
            <person name="Cho J.-H."/>
            <person name="Park Y.-E."/>
            <person name="Jang D.-C."/>
            <person name="Im J.-S."/>
            <person name="Choi J.-G."/>
            <person name="Park H.-J."/>
            <person name="Lee G.-B."/>
            <person name="Lee Y.-G."/>
            <person name="Hong S.-Y."/>
            <person name="Cho K."/>
            <person name="Sohn K.H."/>
        </authorList>
    </citation>
    <scope>NUCLEOTIDE SEQUENCE</scope>
    <source>
        <strain evidence="2">KR_1_A1</strain>
        <strain evidence="3">KR_2_A2</strain>
    </source>
</reference>
<evidence type="ECO:0000313" key="3">
    <source>
        <dbReference type="EMBL" id="KAF4139830.1"/>
    </source>
</evidence>
<gene>
    <name evidence="2" type="ORF">GN244_ATG01350</name>
    <name evidence="3" type="ORF">GN958_ATG10975</name>
</gene>
<dbReference type="Proteomes" id="UP000602510">
    <property type="component" value="Unassembled WGS sequence"/>
</dbReference>
<evidence type="ECO:0000313" key="4">
    <source>
        <dbReference type="Proteomes" id="UP000602510"/>
    </source>
</evidence>
<dbReference type="EMBL" id="JAACNO010001543">
    <property type="protein sequence ID" value="KAF4139830.1"/>
    <property type="molecule type" value="Genomic_DNA"/>
</dbReference>
<dbReference type="AlphaFoldDB" id="A0A833SUR8"/>
<sequence>METHRPVGRVFNLPDGSFYVQACPPGVNFCLATAGGDTSSTALMDIVDVDSQYKNEEEIAKHCSSVLLLNAVDAIDSDDDDELIETQSQARLQVAEAAMDSDDEELSNEQTSCFQDAISGAALDLLPVELEHFSDTNSSSSSEDLDSEETESEDEASARRSARVHCVPSWECDYLQVDEVDNIIRANMVQIEAKKPWRFVFRCLDVPFNFARSHDPFDVFFMRWDEFWLVHGHAVWERNFWQPFVPRSTEYYRRKWRQTRAQRAFRELATDLVKRLGEGYPQDLGKLLQEGWWYRTEPFPLRRLFLKSRTLYVEYLETRVKDRWPRGRKFLMQPGLKPLWWLPQSSKSTDRDGL</sequence>
<proteinExistence type="predicted"/>
<feature type="region of interest" description="Disordered" evidence="1">
    <location>
        <begin position="134"/>
        <end position="160"/>
    </location>
</feature>
<dbReference type="EMBL" id="WSZM01000025">
    <property type="protein sequence ID" value="KAF4046201.1"/>
    <property type="molecule type" value="Genomic_DNA"/>
</dbReference>
<protein>
    <submittedName>
        <fullName evidence="2">Uncharacterized protein</fullName>
    </submittedName>
</protein>
<feature type="compositionally biased region" description="Acidic residues" evidence="1">
    <location>
        <begin position="143"/>
        <end position="155"/>
    </location>
</feature>
<name>A0A833SUR8_PHYIN</name>
<organism evidence="2 4">
    <name type="scientific">Phytophthora infestans</name>
    <name type="common">Potato late blight agent</name>
    <name type="synonym">Botrytis infestans</name>
    <dbReference type="NCBI Taxonomy" id="4787"/>
    <lineage>
        <taxon>Eukaryota</taxon>
        <taxon>Sar</taxon>
        <taxon>Stramenopiles</taxon>
        <taxon>Oomycota</taxon>
        <taxon>Peronosporomycetes</taxon>
        <taxon>Peronosporales</taxon>
        <taxon>Peronosporaceae</taxon>
        <taxon>Phytophthora</taxon>
    </lineage>
</organism>
<comment type="caution">
    <text evidence="2">The sequence shown here is derived from an EMBL/GenBank/DDBJ whole genome shotgun (WGS) entry which is preliminary data.</text>
</comment>
<keyword evidence="4" id="KW-1185">Reference proteome</keyword>
<evidence type="ECO:0000256" key="1">
    <source>
        <dbReference type="SAM" id="MobiDB-lite"/>
    </source>
</evidence>